<organism evidence="2 3">
    <name type="scientific">Glarea lozoyensis (strain ATCC 20868 / MF5171)</name>
    <dbReference type="NCBI Taxonomy" id="1116229"/>
    <lineage>
        <taxon>Eukaryota</taxon>
        <taxon>Fungi</taxon>
        <taxon>Dikarya</taxon>
        <taxon>Ascomycota</taxon>
        <taxon>Pezizomycotina</taxon>
        <taxon>Leotiomycetes</taxon>
        <taxon>Helotiales</taxon>
        <taxon>Helotiaceae</taxon>
        <taxon>Glarea</taxon>
    </lineage>
</organism>
<keyword evidence="3" id="KW-1185">Reference proteome</keyword>
<dbReference type="InterPro" id="IPR010775">
    <property type="entry name" value="DUF1365"/>
</dbReference>
<dbReference type="KEGG" id="glz:GLAREA_11066"/>
<dbReference type="PANTHER" id="PTHR33973">
    <property type="entry name" value="OS07G0153300 PROTEIN"/>
    <property type="match status" value="1"/>
</dbReference>
<dbReference type="PANTHER" id="PTHR33973:SF4">
    <property type="entry name" value="OS07G0153300 PROTEIN"/>
    <property type="match status" value="1"/>
</dbReference>
<dbReference type="eggNOG" id="ENOG502RGVU">
    <property type="taxonomic scope" value="Eukaryota"/>
</dbReference>
<evidence type="ECO:0000313" key="2">
    <source>
        <dbReference type="EMBL" id="EPE35367.1"/>
    </source>
</evidence>
<sequence>MAIRPDTLAAIPLCLIVALGTRFEIFLIASIALYFNWQDGAKLIETYVGFTYLTTVFGIGFVVLGLIQFLRYINTLKSWNLEQNEFPAKPLFFTCETSHTRFFPQKNSFKYSYLLTGIPVGWKGNSGGMISADVETDETPWYSKLLSHKPFGAWWTVRGDNYMARGSAMNGLRGKLDQYLESENLDPKDYPYAYLFTAAKFLGYSSNPVSFWNLYSESKELKAMIYEVNNTFDERHNYLLIPEASQPRETKTSKTATQPISTRHQVKFSKELFVSPFNYRNEGYSASANDCLYPEMNGKGPFDTTITLSSAEGQPKVIARIYSTGKAIDPSVLSVWERTRFIYSWWGIGFLTVPRTLWQAYILSRRRKLPFAFAPQPKESNIGRTAQEDEIAYEKLFLGYLRYVISRIPSPIRVKYIAAGIHTVEEIVIYSPAAQELLWNNPEKRDEVAQLEIKVLSPTLYSRLLHYGFCSIGHILLSESQLLNQTIKISDTQILSSVFGSACPPQKATLASTWQLPWYERTTLDLLSALTDSKKPAPYISSIERKECDQESTNKQLHHAHHIKANTEGSAPITLHEYLATTDAALRRTFLINAMKLALAPYVAFEIPLLLDFEIFVLRCVGTWIAVYLLS</sequence>
<dbReference type="AlphaFoldDB" id="S3DA97"/>
<dbReference type="OMA" id="DVWMKDF"/>
<feature type="transmembrane region" description="Helical" evidence="1">
    <location>
        <begin position="7"/>
        <end position="35"/>
    </location>
</feature>
<dbReference type="OrthoDB" id="3340520at2759"/>
<keyword evidence="1" id="KW-0812">Transmembrane</keyword>
<reference evidence="2 3" key="1">
    <citation type="journal article" date="2013" name="BMC Genomics">
        <title>Genomics-driven discovery of the pneumocandin biosynthetic gene cluster in the fungus Glarea lozoyensis.</title>
        <authorList>
            <person name="Chen L."/>
            <person name="Yue Q."/>
            <person name="Zhang X."/>
            <person name="Xiang M."/>
            <person name="Wang C."/>
            <person name="Li S."/>
            <person name="Che Y."/>
            <person name="Ortiz-Lopez F.J."/>
            <person name="Bills G.F."/>
            <person name="Liu X."/>
            <person name="An Z."/>
        </authorList>
    </citation>
    <scope>NUCLEOTIDE SEQUENCE [LARGE SCALE GENOMIC DNA]</scope>
    <source>
        <strain evidence="3">ATCC 20868 / MF5171</strain>
    </source>
</reference>
<feature type="transmembrane region" description="Helical" evidence="1">
    <location>
        <begin position="47"/>
        <end position="70"/>
    </location>
</feature>
<dbReference type="Proteomes" id="UP000016922">
    <property type="component" value="Unassembled WGS sequence"/>
</dbReference>
<dbReference type="Pfam" id="PF07103">
    <property type="entry name" value="DUF1365"/>
    <property type="match status" value="1"/>
</dbReference>
<accession>S3DA97</accession>
<gene>
    <name evidence="2" type="ORF">GLAREA_11066</name>
</gene>
<evidence type="ECO:0000313" key="3">
    <source>
        <dbReference type="Proteomes" id="UP000016922"/>
    </source>
</evidence>
<dbReference type="EMBL" id="KE145354">
    <property type="protein sequence ID" value="EPE35367.1"/>
    <property type="molecule type" value="Genomic_DNA"/>
</dbReference>
<name>S3DA97_GLAL2</name>
<dbReference type="HOGENOM" id="CLU_020424_1_1_1"/>
<keyword evidence="1" id="KW-0472">Membrane</keyword>
<proteinExistence type="predicted"/>
<evidence type="ECO:0000256" key="1">
    <source>
        <dbReference type="SAM" id="Phobius"/>
    </source>
</evidence>
<dbReference type="RefSeq" id="XP_008077446.1">
    <property type="nucleotide sequence ID" value="XM_008079255.1"/>
</dbReference>
<protein>
    <submittedName>
        <fullName evidence="2">Uncharacterized protein</fullName>
    </submittedName>
</protein>
<keyword evidence="1" id="KW-1133">Transmembrane helix</keyword>
<dbReference type="GeneID" id="19470108"/>